<reference evidence="1 2" key="1">
    <citation type="journal article" date="2023" name="Sci. Data">
        <title>Genome assembly of the Korean intertidal mud-creeper Batillaria attramentaria.</title>
        <authorList>
            <person name="Patra A.K."/>
            <person name="Ho P.T."/>
            <person name="Jun S."/>
            <person name="Lee S.J."/>
            <person name="Kim Y."/>
            <person name="Won Y.J."/>
        </authorList>
    </citation>
    <scope>NUCLEOTIDE SEQUENCE [LARGE SCALE GENOMIC DNA]</scope>
    <source>
        <strain evidence="1">Wonlab-2016</strain>
    </source>
</reference>
<dbReference type="Proteomes" id="UP001519460">
    <property type="component" value="Unassembled WGS sequence"/>
</dbReference>
<comment type="caution">
    <text evidence="1">The sequence shown here is derived from an EMBL/GenBank/DDBJ whole genome shotgun (WGS) entry which is preliminary data.</text>
</comment>
<protein>
    <submittedName>
        <fullName evidence="1">Uncharacterized protein</fullName>
    </submittedName>
</protein>
<evidence type="ECO:0000313" key="2">
    <source>
        <dbReference type="Proteomes" id="UP001519460"/>
    </source>
</evidence>
<keyword evidence="2" id="KW-1185">Reference proteome</keyword>
<proteinExistence type="predicted"/>
<sequence length="87" mass="9700">MRFCFEKSIHTPAVSHNEESIASPGTTTSQKPLEMAAHELRSCGENLIKDVSRSFLFRVAEEPSEAKQENTTVREDNYGAVGVELRC</sequence>
<accession>A0ABD0JDD1</accession>
<name>A0ABD0JDD1_9CAEN</name>
<dbReference type="AlphaFoldDB" id="A0ABD0JDD1"/>
<gene>
    <name evidence="1" type="ORF">BaRGS_00035812</name>
</gene>
<dbReference type="EMBL" id="JACVVK020000489">
    <property type="protein sequence ID" value="KAK7471532.1"/>
    <property type="molecule type" value="Genomic_DNA"/>
</dbReference>
<organism evidence="1 2">
    <name type="scientific">Batillaria attramentaria</name>
    <dbReference type="NCBI Taxonomy" id="370345"/>
    <lineage>
        <taxon>Eukaryota</taxon>
        <taxon>Metazoa</taxon>
        <taxon>Spiralia</taxon>
        <taxon>Lophotrochozoa</taxon>
        <taxon>Mollusca</taxon>
        <taxon>Gastropoda</taxon>
        <taxon>Caenogastropoda</taxon>
        <taxon>Sorbeoconcha</taxon>
        <taxon>Cerithioidea</taxon>
        <taxon>Batillariidae</taxon>
        <taxon>Batillaria</taxon>
    </lineage>
</organism>
<evidence type="ECO:0000313" key="1">
    <source>
        <dbReference type="EMBL" id="KAK7471532.1"/>
    </source>
</evidence>